<keyword evidence="2" id="KW-0378">Hydrolase</keyword>
<evidence type="ECO:0000259" key="1">
    <source>
        <dbReference type="Pfam" id="PF05618"/>
    </source>
</evidence>
<gene>
    <name evidence="2" type="ORF">CWI71_03655</name>
</gene>
<dbReference type="InterPro" id="IPR021109">
    <property type="entry name" value="Peptidase_aspartic_dom_sf"/>
</dbReference>
<dbReference type="GO" id="GO:0008233">
    <property type="term" value="F:peptidase activity"/>
    <property type="evidence" value="ECO:0007669"/>
    <property type="project" value="UniProtKB-KW"/>
</dbReference>
<dbReference type="EMBL" id="PIPY01000003">
    <property type="protein sequence ID" value="RUO62539.1"/>
    <property type="molecule type" value="Genomic_DNA"/>
</dbReference>
<dbReference type="OrthoDB" id="9782977at2"/>
<protein>
    <submittedName>
        <fullName evidence="2">ATP-dependent zinc protease</fullName>
    </submittedName>
</protein>
<dbReference type="RefSeq" id="WP_126753904.1">
    <property type="nucleotide sequence ID" value="NZ_PIPY01000003.1"/>
</dbReference>
<keyword evidence="3" id="KW-1185">Reference proteome</keyword>
<organism evidence="2 3">
    <name type="scientific">Pseudidiomarina insulisalsae</name>
    <dbReference type="NCBI Taxonomy" id="575789"/>
    <lineage>
        <taxon>Bacteria</taxon>
        <taxon>Pseudomonadati</taxon>
        <taxon>Pseudomonadota</taxon>
        <taxon>Gammaproteobacteria</taxon>
        <taxon>Alteromonadales</taxon>
        <taxon>Idiomarinaceae</taxon>
        <taxon>Pseudidiomarina</taxon>
    </lineage>
</organism>
<keyword evidence="2" id="KW-0645">Protease</keyword>
<proteinExistence type="predicted"/>
<reference evidence="3" key="1">
    <citation type="journal article" date="2018" name="Front. Microbiol.">
        <title>Genome-Based Analysis Reveals the Taxonomy and Diversity of the Family Idiomarinaceae.</title>
        <authorList>
            <person name="Liu Y."/>
            <person name="Lai Q."/>
            <person name="Shao Z."/>
        </authorList>
    </citation>
    <scope>NUCLEOTIDE SEQUENCE [LARGE SCALE GENOMIC DNA]</scope>
    <source>
        <strain evidence="3">CVS-6</strain>
    </source>
</reference>
<evidence type="ECO:0000313" key="2">
    <source>
        <dbReference type="EMBL" id="RUO62539.1"/>
    </source>
</evidence>
<name>A0A432YNG3_9GAMM</name>
<dbReference type="Pfam" id="PF05618">
    <property type="entry name" value="Zn_protease"/>
    <property type="match status" value="1"/>
</dbReference>
<dbReference type="SUPFAM" id="SSF50630">
    <property type="entry name" value="Acid proteases"/>
    <property type="match status" value="1"/>
</dbReference>
<dbReference type="PANTHER" id="PTHR38037:SF1">
    <property type="entry name" value="ATP-DEPENDENT ZINC PROTEASE DOMAIN-CONTAINING PROTEIN-RELATED"/>
    <property type="match status" value="1"/>
</dbReference>
<feature type="domain" description="Retropepsin-like aspartic endopeptidase" evidence="1">
    <location>
        <begin position="4"/>
        <end position="134"/>
    </location>
</feature>
<dbReference type="GO" id="GO:0006508">
    <property type="term" value="P:proteolysis"/>
    <property type="evidence" value="ECO:0007669"/>
    <property type="project" value="UniProtKB-KW"/>
</dbReference>
<comment type="caution">
    <text evidence="2">The sequence shown here is derived from an EMBL/GenBank/DDBJ whole genome shotgun (WGS) entry which is preliminary data.</text>
</comment>
<dbReference type="Proteomes" id="UP000288259">
    <property type="component" value="Unassembled WGS sequence"/>
</dbReference>
<accession>A0A432YNG3</accession>
<evidence type="ECO:0000313" key="3">
    <source>
        <dbReference type="Proteomes" id="UP000288259"/>
    </source>
</evidence>
<dbReference type="InterPro" id="IPR008503">
    <property type="entry name" value="Asp_endopeptidase"/>
</dbReference>
<sequence>MQTLGWREWGALPELGIDAIKMKVDTGARTSCLHAFKLEPFEKNGEDWLRIWVHPEQNSDREHVCEAKIHDKREVTDSGGHTELRYVIQSKLVLGAFSQTIELTLTNRDSMKFRMLLGRQAMRGEFLVDPDASFLLGDASNSSEPKGVRS</sequence>
<dbReference type="Gene3D" id="2.40.70.10">
    <property type="entry name" value="Acid Proteases"/>
    <property type="match status" value="1"/>
</dbReference>
<dbReference type="AlphaFoldDB" id="A0A432YNG3"/>
<dbReference type="PANTHER" id="PTHR38037">
    <property type="entry name" value="ZN_PROTEASE DOMAIN-CONTAINING PROTEIN"/>
    <property type="match status" value="1"/>
</dbReference>